<dbReference type="InterPro" id="IPR008965">
    <property type="entry name" value="CBM2/CBM3_carb-bd_dom_sf"/>
</dbReference>
<dbReference type="RefSeq" id="WP_203833363.1">
    <property type="nucleotide sequence ID" value="NZ_BOMU01000100.1"/>
</dbReference>
<accession>A0A239GQG9</accession>
<dbReference type="PROSITE" id="PS00659">
    <property type="entry name" value="GLYCOSYL_HYDROL_F5"/>
    <property type="match status" value="1"/>
</dbReference>
<evidence type="ECO:0000256" key="9">
    <source>
        <dbReference type="SAM" id="MobiDB-lite"/>
    </source>
</evidence>
<dbReference type="SUPFAM" id="SSF49384">
    <property type="entry name" value="Carbohydrate-binding domain"/>
    <property type="match status" value="1"/>
</dbReference>
<dbReference type="GO" id="GO:0008810">
    <property type="term" value="F:cellulase activity"/>
    <property type="evidence" value="ECO:0007669"/>
    <property type="project" value="UniProtKB-EC"/>
</dbReference>
<dbReference type="Pfam" id="PF00553">
    <property type="entry name" value="CBM_2"/>
    <property type="match status" value="1"/>
</dbReference>
<dbReference type="PANTHER" id="PTHR34142:SF1">
    <property type="entry name" value="GLYCOSIDE HYDROLASE FAMILY 5 DOMAIN-CONTAINING PROTEIN"/>
    <property type="match status" value="1"/>
</dbReference>
<keyword evidence="6 8" id="KW-0326">Glycosidase</keyword>
<dbReference type="InterPro" id="IPR001919">
    <property type="entry name" value="CBD2"/>
</dbReference>
<feature type="compositionally biased region" description="Low complexity" evidence="9">
    <location>
        <begin position="133"/>
        <end position="162"/>
    </location>
</feature>
<dbReference type="InterPro" id="IPR018087">
    <property type="entry name" value="Glyco_hydro_5_CS"/>
</dbReference>
<keyword evidence="13" id="KW-1185">Reference proteome</keyword>
<name>A0A239GQG9_9ACTN</name>
<organism evidence="12 13">
    <name type="scientific">Actinoplanes regularis</name>
    <dbReference type="NCBI Taxonomy" id="52697"/>
    <lineage>
        <taxon>Bacteria</taxon>
        <taxon>Bacillati</taxon>
        <taxon>Actinomycetota</taxon>
        <taxon>Actinomycetes</taxon>
        <taxon>Micromonosporales</taxon>
        <taxon>Micromonosporaceae</taxon>
        <taxon>Actinoplanes</taxon>
    </lineage>
</organism>
<dbReference type="Gene3D" id="2.60.40.290">
    <property type="match status" value="1"/>
</dbReference>
<dbReference type="SMART" id="SM00637">
    <property type="entry name" value="CBD_II"/>
    <property type="match status" value="1"/>
</dbReference>
<keyword evidence="7 8" id="KW-0624">Polysaccharide degradation</keyword>
<evidence type="ECO:0000256" key="2">
    <source>
        <dbReference type="ARBA" id="ARBA00022729"/>
    </source>
</evidence>
<comment type="catalytic activity">
    <reaction evidence="1 8">
        <text>Endohydrolysis of (1-&gt;4)-beta-D-glucosidic linkages in cellulose, lichenin and cereal beta-D-glucans.</text>
        <dbReference type="EC" id="3.2.1.4"/>
    </reaction>
</comment>
<dbReference type="AlphaFoldDB" id="A0A239GQG9"/>
<dbReference type="GO" id="GO:0030247">
    <property type="term" value="F:polysaccharide binding"/>
    <property type="evidence" value="ECO:0007669"/>
    <property type="project" value="UniProtKB-UniRule"/>
</dbReference>
<dbReference type="InterPro" id="IPR017853">
    <property type="entry name" value="GH"/>
</dbReference>
<dbReference type="Pfam" id="PF00150">
    <property type="entry name" value="Cellulase"/>
    <property type="match status" value="1"/>
</dbReference>
<dbReference type="InterPro" id="IPR001547">
    <property type="entry name" value="Glyco_hydro_5"/>
</dbReference>
<evidence type="ECO:0000313" key="12">
    <source>
        <dbReference type="EMBL" id="SNS71476.1"/>
    </source>
</evidence>
<keyword evidence="3 8" id="KW-0378">Hydrolase</keyword>
<evidence type="ECO:0000259" key="11">
    <source>
        <dbReference type="PROSITE" id="PS51173"/>
    </source>
</evidence>
<gene>
    <name evidence="12" type="ORF">SAMN06264365_12227</name>
</gene>
<keyword evidence="5 8" id="KW-0119">Carbohydrate metabolism</keyword>
<keyword evidence="4 8" id="KW-0136">Cellulose degradation</keyword>
<dbReference type="InterPro" id="IPR012291">
    <property type="entry name" value="CBM2_carb-bd_dom_sf"/>
</dbReference>
<sequence>MALLAAGSLTAAGTLVAALPPASAASVGCTVTYKIASQWTGGFQGDVAIKNLGDPLSSWTLGFDFPDSGQKVTQGWSATWSQSGAHVTAASMSWNGPLATNASTGIGFTGSYTGSNPVPTAFTLNGVACTGGVTTPSTSPSTSPSGSPSTSPTVTPTGPAPALKVSGNKFVTTSGAERRLYGVNRSGGEFACIQGNGIWDGPMDQSSIDAMRGWKIRTVRVPLNEECWLGTANVPAAYGGANYQTAVKNYVNLLVQNGITPIVEMHWNYGLYTGTSSGCSDVKATCQKPMPDAQYAPSFWTGVATAFKGNDAVILDLFNEPYPERATGDATSGWKCWRDGGTCNGIGYQVAGFQGLVNTVRATGATNVIMIGGLAYSNDLSQWLTYKPTDPLNNLAAFSHIYNFNTCANTTCWNSQLAPVAAQVPLTLSEIGENDCAHGFIDGLMDWADTNKVGYLGWTWNTWDCSSGPSLISNHNGTATNFGQGIKDRLARVSN</sequence>
<dbReference type="EMBL" id="FZNR01000022">
    <property type="protein sequence ID" value="SNS71476.1"/>
    <property type="molecule type" value="Genomic_DNA"/>
</dbReference>
<feature type="signal peptide" evidence="10">
    <location>
        <begin position="1"/>
        <end position="17"/>
    </location>
</feature>
<evidence type="ECO:0000256" key="3">
    <source>
        <dbReference type="ARBA" id="ARBA00022801"/>
    </source>
</evidence>
<evidence type="ECO:0000256" key="4">
    <source>
        <dbReference type="ARBA" id="ARBA00023001"/>
    </source>
</evidence>
<dbReference type="SUPFAM" id="SSF51445">
    <property type="entry name" value="(Trans)glycosidases"/>
    <property type="match status" value="1"/>
</dbReference>
<comment type="similarity">
    <text evidence="8">Belongs to the glycosyl hydrolase 5 (cellulase A) family.</text>
</comment>
<dbReference type="Gene3D" id="3.20.20.80">
    <property type="entry name" value="Glycosidases"/>
    <property type="match status" value="1"/>
</dbReference>
<proteinExistence type="inferred from homology"/>
<evidence type="ECO:0000256" key="6">
    <source>
        <dbReference type="ARBA" id="ARBA00023295"/>
    </source>
</evidence>
<dbReference type="GO" id="GO:0030245">
    <property type="term" value="P:cellulose catabolic process"/>
    <property type="evidence" value="ECO:0007669"/>
    <property type="project" value="UniProtKB-KW"/>
</dbReference>
<feature type="domain" description="CBM2" evidence="11">
    <location>
        <begin position="22"/>
        <end position="132"/>
    </location>
</feature>
<dbReference type="Proteomes" id="UP000198415">
    <property type="component" value="Unassembled WGS sequence"/>
</dbReference>
<evidence type="ECO:0000256" key="8">
    <source>
        <dbReference type="RuleBase" id="RU361153"/>
    </source>
</evidence>
<feature type="region of interest" description="Disordered" evidence="9">
    <location>
        <begin position="133"/>
        <end position="166"/>
    </location>
</feature>
<reference evidence="12 13" key="1">
    <citation type="submission" date="2017-06" db="EMBL/GenBank/DDBJ databases">
        <authorList>
            <person name="Kim H.J."/>
            <person name="Triplett B.A."/>
        </authorList>
    </citation>
    <scope>NUCLEOTIDE SEQUENCE [LARGE SCALE GENOMIC DNA]</scope>
    <source>
        <strain evidence="12 13">DSM 43151</strain>
    </source>
</reference>
<keyword evidence="2 10" id="KW-0732">Signal</keyword>
<dbReference type="PANTHER" id="PTHR34142">
    <property type="entry name" value="ENDO-BETA-1,4-GLUCANASE A"/>
    <property type="match status" value="1"/>
</dbReference>
<evidence type="ECO:0000313" key="13">
    <source>
        <dbReference type="Proteomes" id="UP000198415"/>
    </source>
</evidence>
<protein>
    <recommendedName>
        <fullName evidence="8">Endoglucanase</fullName>
        <ecNumber evidence="8">3.2.1.4</ecNumber>
    </recommendedName>
</protein>
<dbReference type="EC" id="3.2.1.4" evidence="8"/>
<evidence type="ECO:0000256" key="7">
    <source>
        <dbReference type="ARBA" id="ARBA00023326"/>
    </source>
</evidence>
<evidence type="ECO:0000256" key="1">
    <source>
        <dbReference type="ARBA" id="ARBA00000966"/>
    </source>
</evidence>
<dbReference type="PROSITE" id="PS51173">
    <property type="entry name" value="CBM2"/>
    <property type="match status" value="1"/>
</dbReference>
<evidence type="ECO:0000256" key="5">
    <source>
        <dbReference type="ARBA" id="ARBA00023277"/>
    </source>
</evidence>
<evidence type="ECO:0000256" key="10">
    <source>
        <dbReference type="SAM" id="SignalP"/>
    </source>
</evidence>
<feature type="chain" id="PRO_5039142693" description="Endoglucanase" evidence="10">
    <location>
        <begin position="18"/>
        <end position="495"/>
    </location>
</feature>